<proteinExistence type="predicted"/>
<comment type="subcellular location">
    <subcellularLocation>
        <location evidence="1">Nucleus</location>
    </subcellularLocation>
</comment>
<feature type="compositionally biased region" description="Polar residues" evidence="5">
    <location>
        <begin position="283"/>
        <end position="297"/>
    </location>
</feature>
<dbReference type="GO" id="GO:0046983">
    <property type="term" value="F:protein dimerization activity"/>
    <property type="evidence" value="ECO:0007669"/>
    <property type="project" value="InterPro"/>
</dbReference>
<dbReference type="Gene3D" id="4.10.280.10">
    <property type="entry name" value="Helix-loop-helix DNA-binding domain"/>
    <property type="match status" value="1"/>
</dbReference>
<organism evidence="7 8">
    <name type="scientific">Magallana gigas</name>
    <name type="common">Pacific oyster</name>
    <name type="synonym">Crassostrea gigas</name>
    <dbReference type="NCBI Taxonomy" id="29159"/>
    <lineage>
        <taxon>Eukaryota</taxon>
        <taxon>Metazoa</taxon>
        <taxon>Spiralia</taxon>
        <taxon>Lophotrochozoa</taxon>
        <taxon>Mollusca</taxon>
        <taxon>Bivalvia</taxon>
        <taxon>Autobranchia</taxon>
        <taxon>Pteriomorphia</taxon>
        <taxon>Ostreida</taxon>
        <taxon>Ostreoidea</taxon>
        <taxon>Ostreidae</taxon>
        <taxon>Magallana</taxon>
    </lineage>
</organism>
<dbReference type="GO" id="GO:0005634">
    <property type="term" value="C:nucleus"/>
    <property type="evidence" value="ECO:0007669"/>
    <property type="project" value="UniProtKB-SubCell"/>
</dbReference>
<feature type="compositionally biased region" description="Basic and acidic residues" evidence="5">
    <location>
        <begin position="168"/>
        <end position="179"/>
    </location>
</feature>
<feature type="compositionally biased region" description="Basic residues" evidence="5">
    <location>
        <begin position="355"/>
        <end position="366"/>
    </location>
</feature>
<dbReference type="InterPro" id="IPR011598">
    <property type="entry name" value="bHLH_dom"/>
</dbReference>
<dbReference type="FunFam" id="4.10.280.10:FF:000079">
    <property type="entry name" value="CLUMA_CG001539, isoform A"/>
    <property type="match status" value="1"/>
</dbReference>
<feature type="domain" description="BHLH" evidence="6">
    <location>
        <begin position="41"/>
        <end position="96"/>
    </location>
</feature>
<feature type="compositionally biased region" description="Basic and acidic residues" evidence="5">
    <location>
        <begin position="266"/>
        <end position="279"/>
    </location>
</feature>
<dbReference type="PANTHER" id="PTHR10985">
    <property type="entry name" value="BASIC HELIX-LOOP-HELIX TRANSCRIPTION FACTOR, HES-RELATED"/>
    <property type="match status" value="1"/>
</dbReference>
<feature type="region of interest" description="Disordered" evidence="5">
    <location>
        <begin position="328"/>
        <end position="381"/>
    </location>
</feature>
<sequence>METCMEEPKRIKLEVNDRPLNFAINPDEFDLQCVKKPKVPRDPMSHRIIEKRRRDRMNNCLAELSRLIPANYLKQGQGRIEKTEIIEMASKHIRHLQNLNNFHGGHLENFQVDGAGRPCCEDKFYMGFKECQDEVMRYYVEFEGRDIKDPVCVNIGKHLEQTSQKFLRNDHSRPRKSEDMTMEDTNSSLGVGGAVIQETPVAPPRSLHQEVTTPTTQDRFLRTLLLPKEPSSSSLSGSVSGSISGSVSSFGGSSSSEFYLYPKSMRNPDGHQMSGREEMEGCSSVSSHSTEKLNQSTDSDRESCNGTSSKENHAYKLKHNIMKRFSQEEKRELHLSVPSSDTSSSSSREEEKEKVKRKYPRHKVRPHSSETSSIHSSSSTSEIHVTSNIPLPAFVLNPDGTHYLPICIHPSFLDNIFPKKEVGKNSIYHPISIPVNFDGPYIAMPHSPLSQPCGSMEGSVGKDIMPGIPEMNP</sequence>
<evidence type="ECO:0000256" key="5">
    <source>
        <dbReference type="SAM" id="MobiDB-lite"/>
    </source>
</evidence>
<evidence type="ECO:0000313" key="8">
    <source>
        <dbReference type="Proteomes" id="UP000005408"/>
    </source>
</evidence>
<dbReference type="EnsemblMetazoa" id="G31167.5">
    <property type="protein sequence ID" value="G31167.5:cds"/>
    <property type="gene ID" value="G31167"/>
</dbReference>
<feature type="compositionally biased region" description="Low complexity" evidence="5">
    <location>
        <begin position="231"/>
        <end position="256"/>
    </location>
</feature>
<feature type="compositionally biased region" description="Low complexity" evidence="5">
    <location>
        <begin position="336"/>
        <end position="346"/>
    </location>
</feature>
<evidence type="ECO:0000256" key="1">
    <source>
        <dbReference type="ARBA" id="ARBA00004123"/>
    </source>
</evidence>
<evidence type="ECO:0000256" key="4">
    <source>
        <dbReference type="ARBA" id="ARBA00023242"/>
    </source>
</evidence>
<feature type="region of interest" description="Disordered" evidence="5">
    <location>
        <begin position="168"/>
        <end position="190"/>
    </location>
</feature>
<reference evidence="7" key="1">
    <citation type="submission" date="2022-08" db="UniProtKB">
        <authorList>
            <consortium name="EnsemblMetazoa"/>
        </authorList>
    </citation>
    <scope>IDENTIFICATION</scope>
    <source>
        <strain evidence="7">05x7-T-G4-1.051#20</strain>
    </source>
</reference>
<evidence type="ECO:0000256" key="3">
    <source>
        <dbReference type="ARBA" id="ARBA00023163"/>
    </source>
</evidence>
<dbReference type="InterPro" id="IPR050370">
    <property type="entry name" value="HES_HEY"/>
</dbReference>
<name>A0A8W8M4Q8_MAGGI</name>
<evidence type="ECO:0000256" key="2">
    <source>
        <dbReference type="ARBA" id="ARBA00023015"/>
    </source>
</evidence>
<protein>
    <recommendedName>
        <fullName evidence="6">BHLH domain-containing protein</fullName>
    </recommendedName>
</protein>
<dbReference type="KEGG" id="crg:105325560"/>
<accession>A0A8W8M4Q8</accession>
<dbReference type="AlphaFoldDB" id="A0A8W8M4Q8"/>
<keyword evidence="3" id="KW-0804">Transcription</keyword>
<dbReference type="InterPro" id="IPR036638">
    <property type="entry name" value="HLH_DNA-bd_sf"/>
</dbReference>
<dbReference type="OMA" id="DEFDLQC"/>
<dbReference type="EnsemblMetazoa" id="G31167.4">
    <property type="protein sequence ID" value="G31167.4:cds"/>
    <property type="gene ID" value="G31167"/>
</dbReference>
<dbReference type="GeneID" id="105325560"/>
<dbReference type="Pfam" id="PF00010">
    <property type="entry name" value="HLH"/>
    <property type="match status" value="1"/>
</dbReference>
<evidence type="ECO:0000259" key="6">
    <source>
        <dbReference type="PROSITE" id="PS50888"/>
    </source>
</evidence>
<feature type="compositionally biased region" description="Low complexity" evidence="5">
    <location>
        <begin position="369"/>
        <end position="381"/>
    </location>
</feature>
<evidence type="ECO:0000313" key="7">
    <source>
        <dbReference type="EnsemblMetazoa" id="G31167.4:cds"/>
    </source>
</evidence>
<dbReference type="SUPFAM" id="SSF47459">
    <property type="entry name" value="HLH, helix-loop-helix DNA-binding domain"/>
    <property type="match status" value="1"/>
</dbReference>
<keyword evidence="4" id="KW-0539">Nucleus</keyword>
<dbReference type="Gene3D" id="6.10.250.980">
    <property type="match status" value="1"/>
</dbReference>
<dbReference type="PROSITE" id="PS50888">
    <property type="entry name" value="BHLH"/>
    <property type="match status" value="1"/>
</dbReference>
<dbReference type="Proteomes" id="UP000005408">
    <property type="component" value="Unassembled WGS sequence"/>
</dbReference>
<keyword evidence="8" id="KW-1185">Reference proteome</keyword>
<keyword evidence="2" id="KW-0805">Transcription regulation</keyword>
<dbReference type="EnsemblMetazoa" id="G31167.3">
    <property type="protein sequence ID" value="G31167.3:cds"/>
    <property type="gene ID" value="G31167"/>
</dbReference>
<dbReference type="RefSeq" id="XP_011423478.2">
    <property type="nucleotide sequence ID" value="XM_011425176.4"/>
</dbReference>
<dbReference type="SUPFAM" id="SSF158457">
    <property type="entry name" value="Orange domain-like"/>
    <property type="match status" value="1"/>
</dbReference>
<dbReference type="SMART" id="SM00353">
    <property type="entry name" value="HLH"/>
    <property type="match status" value="1"/>
</dbReference>
<feature type="region of interest" description="Disordered" evidence="5">
    <location>
        <begin position="229"/>
        <end position="316"/>
    </location>
</feature>
<dbReference type="OrthoDB" id="6371181at2759"/>